<evidence type="ECO:0000313" key="2">
    <source>
        <dbReference type="Proteomes" id="UP000630887"/>
    </source>
</evidence>
<protein>
    <submittedName>
        <fullName evidence="1">Uncharacterized protein</fullName>
    </submittedName>
</protein>
<reference evidence="1 2" key="1">
    <citation type="submission" date="2021-01" db="EMBL/GenBank/DDBJ databases">
        <title>Whole genome shotgun sequence of Catellatospora coxensis NBRC 107359.</title>
        <authorList>
            <person name="Komaki H."/>
            <person name="Tamura T."/>
        </authorList>
    </citation>
    <scope>NUCLEOTIDE SEQUENCE [LARGE SCALE GENOMIC DNA]</scope>
    <source>
        <strain evidence="1 2">NBRC 107359</strain>
    </source>
</reference>
<gene>
    <name evidence="1" type="ORF">Cco03nite_34080</name>
</gene>
<dbReference type="AlphaFoldDB" id="A0A8J3P7U0"/>
<dbReference type="EMBL" id="BONI01000026">
    <property type="protein sequence ID" value="GIG06708.1"/>
    <property type="molecule type" value="Genomic_DNA"/>
</dbReference>
<evidence type="ECO:0000313" key="1">
    <source>
        <dbReference type="EMBL" id="GIG06708.1"/>
    </source>
</evidence>
<proteinExistence type="predicted"/>
<organism evidence="1 2">
    <name type="scientific">Catellatospora coxensis</name>
    <dbReference type="NCBI Taxonomy" id="310354"/>
    <lineage>
        <taxon>Bacteria</taxon>
        <taxon>Bacillati</taxon>
        <taxon>Actinomycetota</taxon>
        <taxon>Actinomycetes</taxon>
        <taxon>Micromonosporales</taxon>
        <taxon>Micromonosporaceae</taxon>
        <taxon>Catellatospora</taxon>
    </lineage>
</organism>
<accession>A0A8J3P7U0</accession>
<sequence length="46" mass="4408">MDQAARGGGYGVTPGPAFVAGGDGAVAGWMDQYGMGTSRGGESGSL</sequence>
<comment type="caution">
    <text evidence="1">The sequence shown here is derived from an EMBL/GenBank/DDBJ whole genome shotgun (WGS) entry which is preliminary data.</text>
</comment>
<keyword evidence="2" id="KW-1185">Reference proteome</keyword>
<dbReference type="Proteomes" id="UP000630887">
    <property type="component" value="Unassembled WGS sequence"/>
</dbReference>
<name>A0A8J3P7U0_9ACTN</name>